<gene>
    <name evidence="1" type="ORF">CAMGR0001_2459</name>
</gene>
<dbReference type="AlphaFoldDB" id="C8PEA8"/>
<dbReference type="Proteomes" id="UP000005709">
    <property type="component" value="Unassembled WGS sequence"/>
</dbReference>
<dbReference type="RefSeq" id="WP_005869283.1">
    <property type="nucleotide sequence ID" value="NZ_ACYG01000005.1"/>
</dbReference>
<accession>C8PEA8</accession>
<evidence type="ECO:0000313" key="2">
    <source>
        <dbReference type="Proteomes" id="UP000005709"/>
    </source>
</evidence>
<evidence type="ECO:0000313" key="1">
    <source>
        <dbReference type="EMBL" id="EEV18981.1"/>
    </source>
</evidence>
<proteinExistence type="predicted"/>
<organism evidence="1 2">
    <name type="scientific">Campylobacter gracilis RM3268</name>
    <dbReference type="NCBI Taxonomy" id="553220"/>
    <lineage>
        <taxon>Bacteria</taxon>
        <taxon>Pseudomonadati</taxon>
        <taxon>Campylobacterota</taxon>
        <taxon>Epsilonproteobacteria</taxon>
        <taxon>Campylobacterales</taxon>
        <taxon>Campylobacteraceae</taxon>
        <taxon>Campylobacter</taxon>
    </lineage>
</organism>
<sequence length="150" mass="18122">MSIPYTSEELIYEDGHLLYYVCGRLMHEYVKNINPAQSTGKIQSHEFKSIQKAYNSDIKPVSHNPYKIFRTAWKDMSDERLKLYWRDNQKEMTDDILSVQDYAMLENEMIERGFLQRYKNHIRYFTQHALEDIRELEFKYSNNGVMPYPF</sequence>
<dbReference type="EMBL" id="ACYG01000005">
    <property type="protein sequence ID" value="EEV18981.1"/>
    <property type="molecule type" value="Genomic_DNA"/>
</dbReference>
<comment type="caution">
    <text evidence="1">The sequence shown here is derived from an EMBL/GenBank/DDBJ whole genome shotgun (WGS) entry which is preliminary data.</text>
</comment>
<protein>
    <submittedName>
        <fullName evidence="1">Uncharacterized protein</fullName>
    </submittedName>
</protein>
<name>C8PEA8_9BACT</name>
<reference evidence="1 2" key="1">
    <citation type="submission" date="2009-07" db="EMBL/GenBank/DDBJ databases">
        <authorList>
            <person name="Madupu R."/>
            <person name="Sebastian Y."/>
            <person name="Durkin A.S."/>
            <person name="Torralba M."/>
            <person name="Methe B."/>
            <person name="Sutton G.G."/>
            <person name="Strausberg R.L."/>
            <person name="Nelson K.E."/>
        </authorList>
    </citation>
    <scope>NUCLEOTIDE SEQUENCE [LARGE SCALE GENOMIC DNA]</scope>
    <source>
        <strain evidence="1 2">RM3268</strain>
    </source>
</reference>
<keyword evidence="2" id="KW-1185">Reference proteome</keyword>